<dbReference type="PROSITE" id="PS52034">
    <property type="entry name" value="PEPTIDASE_M32"/>
    <property type="match status" value="1"/>
</dbReference>
<dbReference type="Pfam" id="PF02074">
    <property type="entry name" value="Peptidase_M32"/>
    <property type="match status" value="1"/>
</dbReference>
<keyword evidence="1" id="KW-0645">Protease</keyword>
<accession>A0A6S6SAW8</accession>
<reference evidence="1" key="1">
    <citation type="submission" date="2020-01" db="EMBL/GenBank/DDBJ databases">
        <authorList>
            <person name="Meier V. D."/>
            <person name="Meier V D."/>
        </authorList>
    </citation>
    <scope>NUCLEOTIDE SEQUENCE</scope>
    <source>
        <strain evidence="1">HLG_WM_MAG_12</strain>
    </source>
</reference>
<gene>
    <name evidence="1" type="ORF">HELGO_WM34953</name>
</gene>
<dbReference type="AlphaFoldDB" id="A0A6S6SAW8"/>
<dbReference type="InterPro" id="IPR001333">
    <property type="entry name" value="Peptidase_M32_Taq"/>
</dbReference>
<proteinExistence type="predicted"/>
<protein>
    <submittedName>
        <fullName evidence="1">Thermostable carboxypeptidase 1 (EC)</fullName>
        <ecNumber evidence="1">3.4.17.19</ecNumber>
    </submittedName>
</protein>
<dbReference type="GO" id="GO:0006508">
    <property type="term" value="P:proteolysis"/>
    <property type="evidence" value="ECO:0007669"/>
    <property type="project" value="InterPro"/>
</dbReference>
<dbReference type="Gene3D" id="1.10.1370.30">
    <property type="match status" value="1"/>
</dbReference>
<evidence type="ECO:0000313" key="1">
    <source>
        <dbReference type="EMBL" id="CAA6805503.1"/>
    </source>
</evidence>
<keyword evidence="1" id="KW-0121">Carboxypeptidase</keyword>
<sequence length="91" mass="10678">MCIGVKESWRFPIIYSRSYVRSTTIQHCKKIYPNINESIKKGDLSQTKSWLKENIWSNASIYSTDELMTKATGEALNPKYFKAHLENRYLL</sequence>
<dbReference type="SUPFAM" id="SSF55486">
    <property type="entry name" value="Metalloproteases ('zincins'), catalytic domain"/>
    <property type="match status" value="1"/>
</dbReference>
<dbReference type="EC" id="3.4.17.19" evidence="1"/>
<dbReference type="GO" id="GO:0004181">
    <property type="term" value="F:metallocarboxypeptidase activity"/>
    <property type="evidence" value="ECO:0007669"/>
    <property type="project" value="InterPro"/>
</dbReference>
<dbReference type="PANTHER" id="PTHR34217:SF1">
    <property type="entry name" value="CARBOXYPEPTIDASE 1"/>
    <property type="match status" value="1"/>
</dbReference>
<keyword evidence="1" id="KW-0378">Hydrolase</keyword>
<dbReference type="EMBL" id="CACVAW010000019">
    <property type="protein sequence ID" value="CAA6805503.1"/>
    <property type="molecule type" value="Genomic_DNA"/>
</dbReference>
<name>A0A6S6SAW8_9BACT</name>
<organism evidence="1">
    <name type="scientific">uncultured Campylobacterales bacterium</name>
    <dbReference type="NCBI Taxonomy" id="352960"/>
    <lineage>
        <taxon>Bacteria</taxon>
        <taxon>Pseudomonadati</taxon>
        <taxon>Campylobacterota</taxon>
        <taxon>Epsilonproteobacteria</taxon>
        <taxon>Campylobacterales</taxon>
        <taxon>environmental samples</taxon>
    </lineage>
</organism>
<dbReference type="PANTHER" id="PTHR34217">
    <property type="entry name" value="METAL-DEPENDENT CARBOXYPEPTIDASE"/>
    <property type="match status" value="1"/>
</dbReference>